<comment type="caution">
    <text evidence="5">The sequence shown here is derived from an EMBL/GenBank/DDBJ whole genome shotgun (WGS) entry which is preliminary data.</text>
</comment>
<keyword evidence="3" id="KW-0804">Transcription</keyword>
<dbReference type="GO" id="GO:0003700">
    <property type="term" value="F:DNA-binding transcription factor activity"/>
    <property type="evidence" value="ECO:0007669"/>
    <property type="project" value="TreeGrafter"/>
</dbReference>
<dbReference type="GO" id="GO:0003677">
    <property type="term" value="F:DNA binding"/>
    <property type="evidence" value="ECO:0007669"/>
    <property type="project" value="UniProtKB-KW"/>
</dbReference>
<accession>A0A1F4XY77</accession>
<evidence type="ECO:0000313" key="6">
    <source>
        <dbReference type="Proteomes" id="UP000178585"/>
    </source>
</evidence>
<evidence type="ECO:0000256" key="1">
    <source>
        <dbReference type="ARBA" id="ARBA00023015"/>
    </source>
</evidence>
<keyword evidence="2" id="KW-0238">DNA-binding</keyword>
<dbReference type="Pfam" id="PF01381">
    <property type="entry name" value="HTH_3"/>
    <property type="match status" value="1"/>
</dbReference>
<dbReference type="AlphaFoldDB" id="A0A1F4XY77"/>
<reference evidence="5 6" key="1">
    <citation type="journal article" date="2016" name="Nat. Commun.">
        <title>Thousands of microbial genomes shed light on interconnected biogeochemical processes in an aquifer system.</title>
        <authorList>
            <person name="Anantharaman K."/>
            <person name="Brown C.T."/>
            <person name="Hug L.A."/>
            <person name="Sharon I."/>
            <person name="Castelle C.J."/>
            <person name="Probst A.J."/>
            <person name="Thomas B.C."/>
            <person name="Singh A."/>
            <person name="Wilkins M.J."/>
            <person name="Karaoz U."/>
            <person name="Brodie E.L."/>
            <person name="Williams K.H."/>
            <person name="Hubbard S.S."/>
            <person name="Banfield J.F."/>
        </authorList>
    </citation>
    <scope>NUCLEOTIDE SEQUENCE [LARGE SCALE GENOMIC DNA]</scope>
</reference>
<dbReference type="PANTHER" id="PTHR46797:SF23">
    <property type="entry name" value="HTH-TYPE TRANSCRIPTIONAL REGULATOR SUTR"/>
    <property type="match status" value="1"/>
</dbReference>
<evidence type="ECO:0000259" key="4">
    <source>
        <dbReference type="PROSITE" id="PS50943"/>
    </source>
</evidence>
<dbReference type="SUPFAM" id="SSF47413">
    <property type="entry name" value="lambda repressor-like DNA-binding domains"/>
    <property type="match status" value="1"/>
</dbReference>
<dbReference type="EMBL" id="MEWZ01000018">
    <property type="protein sequence ID" value="OGC86650.1"/>
    <property type="molecule type" value="Genomic_DNA"/>
</dbReference>
<evidence type="ECO:0000256" key="2">
    <source>
        <dbReference type="ARBA" id="ARBA00023125"/>
    </source>
</evidence>
<dbReference type="PANTHER" id="PTHR46797">
    <property type="entry name" value="HTH-TYPE TRANSCRIPTIONAL REGULATOR"/>
    <property type="match status" value="1"/>
</dbReference>
<evidence type="ECO:0000313" key="5">
    <source>
        <dbReference type="EMBL" id="OGC86650.1"/>
    </source>
</evidence>
<dbReference type="STRING" id="1797245.A2949_00115"/>
<dbReference type="InterPro" id="IPR001387">
    <property type="entry name" value="Cro/C1-type_HTH"/>
</dbReference>
<dbReference type="CDD" id="cd00093">
    <property type="entry name" value="HTH_XRE"/>
    <property type="match status" value="1"/>
</dbReference>
<organism evidence="5 6">
    <name type="scientific">Candidatus Adlerbacteria bacterium RIFCSPLOWO2_01_FULL_54_21b</name>
    <dbReference type="NCBI Taxonomy" id="1797245"/>
    <lineage>
        <taxon>Bacteria</taxon>
        <taxon>Candidatus Adleribacteriota</taxon>
    </lineage>
</organism>
<feature type="domain" description="HTH cro/C1-type" evidence="4">
    <location>
        <begin position="7"/>
        <end position="64"/>
    </location>
</feature>
<protein>
    <recommendedName>
        <fullName evidence="4">HTH cro/C1-type domain-containing protein</fullName>
    </recommendedName>
</protein>
<dbReference type="Proteomes" id="UP000178585">
    <property type="component" value="Unassembled WGS sequence"/>
</dbReference>
<name>A0A1F4XY77_9BACT</name>
<dbReference type="SMART" id="SM00530">
    <property type="entry name" value="HTH_XRE"/>
    <property type="match status" value="1"/>
</dbReference>
<dbReference type="Gene3D" id="1.10.260.40">
    <property type="entry name" value="lambda repressor-like DNA-binding domains"/>
    <property type="match status" value="1"/>
</dbReference>
<dbReference type="InterPro" id="IPR050807">
    <property type="entry name" value="TransReg_Diox_bact_type"/>
</dbReference>
<sequence length="112" mass="12743">MKLHAVIKSLREDKGLTQEKLAEHSRLTRGYISRFEAGAYADDSPSIKTLRKIASGLKEPLELILNKAGITQEDYIKNTTTPTFLRAKYDLNKEQIRAVEAYIGHIKKQLKD</sequence>
<gene>
    <name evidence="5" type="ORF">A2949_00115</name>
</gene>
<proteinExistence type="predicted"/>
<dbReference type="InterPro" id="IPR010982">
    <property type="entry name" value="Lambda_DNA-bd_dom_sf"/>
</dbReference>
<dbReference type="PROSITE" id="PS50943">
    <property type="entry name" value="HTH_CROC1"/>
    <property type="match status" value="1"/>
</dbReference>
<evidence type="ECO:0000256" key="3">
    <source>
        <dbReference type="ARBA" id="ARBA00023163"/>
    </source>
</evidence>
<keyword evidence="1" id="KW-0805">Transcription regulation</keyword>
<dbReference type="GO" id="GO:0005829">
    <property type="term" value="C:cytosol"/>
    <property type="evidence" value="ECO:0007669"/>
    <property type="project" value="TreeGrafter"/>
</dbReference>